<dbReference type="Proteomes" id="UP000247465">
    <property type="component" value="Chromosome"/>
</dbReference>
<dbReference type="KEGG" id="mtar:DF168_00746"/>
<keyword evidence="8" id="KW-0408">Iron</keyword>
<evidence type="ECO:0000256" key="11">
    <source>
        <dbReference type="SAM" id="MobiDB-lite"/>
    </source>
</evidence>
<feature type="region of interest" description="Disordered" evidence="11">
    <location>
        <begin position="120"/>
        <end position="158"/>
    </location>
</feature>
<evidence type="ECO:0000256" key="8">
    <source>
        <dbReference type="ARBA" id="ARBA00023004"/>
    </source>
</evidence>
<dbReference type="EMBL" id="CP029803">
    <property type="protein sequence ID" value="AWT59556.1"/>
    <property type="molecule type" value="Genomic_DNA"/>
</dbReference>
<evidence type="ECO:0000256" key="6">
    <source>
        <dbReference type="ARBA" id="ARBA00007389"/>
    </source>
</evidence>
<comment type="catalytic activity">
    <reaction evidence="1">
        <text>D-mannonate = 2-dehydro-3-deoxy-D-gluconate + H2O</text>
        <dbReference type="Rhea" id="RHEA:20097"/>
        <dbReference type="ChEBI" id="CHEBI:15377"/>
        <dbReference type="ChEBI" id="CHEBI:17767"/>
        <dbReference type="ChEBI" id="CHEBI:57990"/>
        <dbReference type="EC" id="4.2.1.8"/>
    </reaction>
</comment>
<dbReference type="PANTHER" id="PTHR30387:SF2">
    <property type="entry name" value="MANNONATE DEHYDRATASE"/>
    <property type="match status" value="1"/>
</dbReference>
<evidence type="ECO:0000256" key="10">
    <source>
        <dbReference type="ARBA" id="ARBA00023239"/>
    </source>
</evidence>
<dbReference type="InterPro" id="IPR004628">
    <property type="entry name" value="Man_deHydtase"/>
</dbReference>
<dbReference type="UniPathway" id="UPA00246"/>
<accession>A0A2Z4AF29</accession>
<evidence type="ECO:0000313" key="12">
    <source>
        <dbReference type="EMBL" id="AWT59556.1"/>
    </source>
</evidence>
<evidence type="ECO:0000256" key="4">
    <source>
        <dbReference type="ARBA" id="ARBA00002713"/>
    </source>
</evidence>
<reference evidence="12 13" key="1">
    <citation type="submission" date="2018-06" db="EMBL/GenBank/DDBJ databases">
        <title>Draft Genome Sequence of a Novel Marine Bacterium Related to the Verrucomicrobia.</title>
        <authorList>
            <person name="Vosseberg J."/>
            <person name="Martijn J."/>
            <person name="Ettema T.J.G."/>
        </authorList>
    </citation>
    <scope>NUCLEOTIDE SEQUENCE [LARGE SCALE GENOMIC DNA]</scope>
    <source>
        <strain evidence="12">TARA_B100001123</strain>
    </source>
</reference>
<evidence type="ECO:0000256" key="3">
    <source>
        <dbReference type="ARBA" id="ARBA00001954"/>
    </source>
</evidence>
<comment type="similarity">
    <text evidence="6">Belongs to the mannonate dehydratase family.</text>
</comment>
<comment type="cofactor">
    <cofactor evidence="3">
        <name>Fe(2+)</name>
        <dbReference type="ChEBI" id="CHEBI:29033"/>
    </cofactor>
</comment>
<comment type="function">
    <text evidence="4">Catalyzes the dehydration of D-mannonate.</text>
</comment>
<keyword evidence="9" id="KW-0464">Manganese</keyword>
<comment type="cofactor">
    <cofactor evidence="2">
        <name>Mn(2+)</name>
        <dbReference type="ChEBI" id="CHEBI:29035"/>
    </cofactor>
</comment>
<name>A0A2Z4AF29_9BACT</name>
<feature type="compositionally biased region" description="Polar residues" evidence="11">
    <location>
        <begin position="145"/>
        <end position="157"/>
    </location>
</feature>
<sequence length="345" mass="38639">MTVRSHIKIEPGLKVAAQMPPEPTNEQLAFVRQMGVNYAVTWIDPEKAGPDYYLSRRKRFEEGGIKLYGLGNHSVHNVPEITLNLPNRNEKVEEYKRHIRNLGQADIPYTTYAHMASSVWSTPPEETRGGAPARAFDSSRLKEASSISHSDRSNSWIDGSKLTHSREYTEEELWENFTYFAQEIAPVAEEAGVRIGIHPDDPPGVNLGGVPRPIFSSFDGYSRAIEIANSPNVGLCLCIGCWLEGGQAMGKGVVETIHHFGEQGKIFKVHYRNVDKPLPHFVETFVDDGYFDMYEAMKALAEVGYDGTLIPDHIPTMGDDPRIGEAYTLAYMRALQKRAEEEVVN</sequence>
<evidence type="ECO:0000313" key="13">
    <source>
        <dbReference type="Proteomes" id="UP000247465"/>
    </source>
</evidence>
<dbReference type="GO" id="GO:0008927">
    <property type="term" value="F:mannonate dehydratase activity"/>
    <property type="evidence" value="ECO:0007669"/>
    <property type="project" value="UniProtKB-EC"/>
</dbReference>
<dbReference type="EC" id="4.2.1.8" evidence="7"/>
<dbReference type="GO" id="GO:0042840">
    <property type="term" value="P:D-glucuronate catabolic process"/>
    <property type="evidence" value="ECO:0007669"/>
    <property type="project" value="TreeGrafter"/>
</dbReference>
<protein>
    <recommendedName>
        <fullName evidence="7">mannonate dehydratase</fullName>
        <ecNumber evidence="7">4.2.1.8</ecNumber>
    </recommendedName>
</protein>
<dbReference type="Gene3D" id="3.20.20.150">
    <property type="entry name" value="Divalent-metal-dependent TIM barrel enzymes"/>
    <property type="match status" value="1"/>
</dbReference>
<comment type="pathway">
    <text evidence="5">Carbohydrate metabolism; pentose and glucuronate interconversion.</text>
</comment>
<evidence type="ECO:0000256" key="7">
    <source>
        <dbReference type="ARBA" id="ARBA00012927"/>
    </source>
</evidence>
<evidence type="ECO:0000256" key="9">
    <source>
        <dbReference type="ARBA" id="ARBA00023211"/>
    </source>
</evidence>
<dbReference type="AlphaFoldDB" id="A0A2Z4AF29"/>
<keyword evidence="10 12" id="KW-0456">Lyase</keyword>
<dbReference type="PANTHER" id="PTHR30387">
    <property type="entry name" value="MANNONATE DEHYDRATASE"/>
    <property type="match status" value="1"/>
</dbReference>
<dbReference type="InterPro" id="IPR036237">
    <property type="entry name" value="Xyl_isomerase-like_sf"/>
</dbReference>
<dbReference type="Pfam" id="PF03786">
    <property type="entry name" value="UxuA"/>
    <property type="match status" value="1"/>
</dbReference>
<proteinExistence type="inferred from homology"/>
<dbReference type="GO" id="GO:0030145">
    <property type="term" value="F:manganese ion binding"/>
    <property type="evidence" value="ECO:0007669"/>
    <property type="project" value="TreeGrafter"/>
</dbReference>
<gene>
    <name evidence="12" type="primary">uxuA_10</name>
    <name evidence="12" type="ORF">DF168_00746</name>
</gene>
<dbReference type="GO" id="GO:0008198">
    <property type="term" value="F:ferrous iron binding"/>
    <property type="evidence" value="ECO:0007669"/>
    <property type="project" value="TreeGrafter"/>
</dbReference>
<dbReference type="SUPFAM" id="SSF51658">
    <property type="entry name" value="Xylose isomerase-like"/>
    <property type="match status" value="1"/>
</dbReference>
<organism evidence="12 13">
    <name type="scientific">Candidatus Moanibacter tarae</name>
    <dbReference type="NCBI Taxonomy" id="2200854"/>
    <lineage>
        <taxon>Bacteria</taxon>
        <taxon>Pseudomonadati</taxon>
        <taxon>Verrucomicrobiota</taxon>
        <taxon>Opitutia</taxon>
        <taxon>Puniceicoccales</taxon>
        <taxon>Puniceicoccales incertae sedis</taxon>
        <taxon>Candidatus Moanibacter</taxon>
    </lineage>
</organism>
<evidence type="ECO:0000256" key="5">
    <source>
        <dbReference type="ARBA" id="ARBA00004892"/>
    </source>
</evidence>
<evidence type="ECO:0000256" key="1">
    <source>
        <dbReference type="ARBA" id="ARBA00001794"/>
    </source>
</evidence>
<evidence type="ECO:0000256" key="2">
    <source>
        <dbReference type="ARBA" id="ARBA00001936"/>
    </source>
</evidence>